<feature type="non-terminal residue" evidence="2">
    <location>
        <position position="80"/>
    </location>
</feature>
<evidence type="ECO:0000256" key="1">
    <source>
        <dbReference type="SAM" id="SignalP"/>
    </source>
</evidence>
<gene>
    <name evidence="2" type="ORF">MG293_008023</name>
</gene>
<keyword evidence="1" id="KW-0732">Signal</keyword>
<evidence type="ECO:0000313" key="2">
    <source>
        <dbReference type="EMBL" id="KAI4540881.1"/>
    </source>
</evidence>
<feature type="chain" id="PRO_5041899071" evidence="1">
    <location>
        <begin position="21"/>
        <end position="80"/>
    </location>
</feature>
<dbReference type="Proteomes" id="UP001214576">
    <property type="component" value="Unassembled WGS sequence"/>
</dbReference>
<protein>
    <submittedName>
        <fullName evidence="2">Uncharacterized protein</fullName>
    </submittedName>
</protein>
<comment type="caution">
    <text evidence="2">The sequence shown here is derived from an EMBL/GenBank/DDBJ whole genome shotgun (WGS) entry which is preliminary data.</text>
</comment>
<organism evidence="2 3">
    <name type="scientific">Ovis ammon polii</name>
    <dbReference type="NCBI Taxonomy" id="230172"/>
    <lineage>
        <taxon>Eukaryota</taxon>
        <taxon>Metazoa</taxon>
        <taxon>Chordata</taxon>
        <taxon>Craniata</taxon>
        <taxon>Vertebrata</taxon>
        <taxon>Euteleostomi</taxon>
        <taxon>Mammalia</taxon>
        <taxon>Eutheria</taxon>
        <taxon>Laurasiatheria</taxon>
        <taxon>Artiodactyla</taxon>
        <taxon>Ruminantia</taxon>
        <taxon>Pecora</taxon>
        <taxon>Bovidae</taxon>
        <taxon>Caprinae</taxon>
        <taxon>Ovis</taxon>
    </lineage>
</organism>
<dbReference type="AlphaFoldDB" id="A0AAD4YBX9"/>
<keyword evidence="3" id="KW-1185">Reference proteome</keyword>
<name>A0AAD4YBX9_OVIAM</name>
<evidence type="ECO:0000313" key="3">
    <source>
        <dbReference type="Proteomes" id="UP001214576"/>
    </source>
</evidence>
<dbReference type="EMBL" id="JAKZEL010000008">
    <property type="protein sequence ID" value="KAI4540881.1"/>
    <property type="molecule type" value="Genomic_DNA"/>
</dbReference>
<proteinExistence type="predicted"/>
<reference evidence="2" key="1">
    <citation type="submission" date="2022-03" db="EMBL/GenBank/DDBJ databases">
        <title>Genomic analyses of argali, domestic sheep and their hybrids provide insights into chromosomal evolution, heterosis and genetic basis of agronomic traits.</title>
        <authorList>
            <person name="Li M."/>
        </authorList>
    </citation>
    <scope>NUCLEOTIDE SEQUENCE</scope>
    <source>
        <strain evidence="2">CAU-MHL-2022a</strain>
        <tissue evidence="2">Skin</tissue>
    </source>
</reference>
<sequence length="80" mass="9110">MPHVEMLTLLLLALWMCVCSQDPGSKAVADRYAVYWNSSNPRKKDKRTILPEEMPFIKADKTNRASFPVVMVLKASLIML</sequence>
<accession>A0AAD4YBX9</accession>
<feature type="signal peptide" evidence="1">
    <location>
        <begin position="1"/>
        <end position="20"/>
    </location>
</feature>